<dbReference type="EMBL" id="MK500536">
    <property type="protein sequence ID" value="QBK91409.1"/>
    <property type="molecule type" value="Genomic_DNA"/>
</dbReference>
<dbReference type="Gene3D" id="3.40.30.10">
    <property type="entry name" value="Glutaredoxin"/>
    <property type="match status" value="1"/>
</dbReference>
<dbReference type="InterPro" id="IPR013766">
    <property type="entry name" value="Thioredoxin_domain"/>
</dbReference>
<protein>
    <submittedName>
        <fullName evidence="2">Thioredoxin-fold protein</fullName>
    </submittedName>
</protein>
<gene>
    <name evidence="2" type="ORF">LCPAC302_00290</name>
</gene>
<organism evidence="2">
    <name type="scientific">Pithovirus LCPAC302</name>
    <dbReference type="NCBI Taxonomy" id="2506593"/>
    <lineage>
        <taxon>Viruses</taxon>
        <taxon>Pithoviruses</taxon>
    </lineage>
</organism>
<dbReference type="PROSITE" id="PS51352">
    <property type="entry name" value="THIOREDOXIN_2"/>
    <property type="match status" value="1"/>
</dbReference>
<reference evidence="2" key="1">
    <citation type="journal article" date="2019" name="MBio">
        <title>Virus Genomes from Deep Sea Sediments Expand the Ocean Megavirome and Support Independent Origins of Viral Gigantism.</title>
        <authorList>
            <person name="Backstrom D."/>
            <person name="Yutin N."/>
            <person name="Jorgensen S.L."/>
            <person name="Dharamshi J."/>
            <person name="Homa F."/>
            <person name="Zaremba-Niedwiedzka K."/>
            <person name="Spang A."/>
            <person name="Wolf Y.I."/>
            <person name="Koonin E.V."/>
            <person name="Ettema T.J."/>
        </authorList>
    </citation>
    <scope>NUCLEOTIDE SEQUENCE</scope>
</reference>
<evidence type="ECO:0000313" key="2">
    <source>
        <dbReference type="EMBL" id="QBK91409.1"/>
    </source>
</evidence>
<sequence>MKPVFVLITAKNCPGCIFFRKNTWKDLKQELEKQNRVEIVTVDLPTTTSKPDTEKYHKDLVGFIGWFPTMSLFPGNRWHNKDSDLIGIIKNGKRVPPDGKIETVGTINKEALSKEDIVKWVDYTLNNDKIFNKNNKNNGNGALKIDNDKYVVPTSGYYAKFKPSKFE</sequence>
<name>A0A481Z8H4_9VIRU</name>
<accession>A0A481Z8H4</accession>
<feature type="domain" description="Thioredoxin" evidence="1">
    <location>
        <begin position="1"/>
        <end position="126"/>
    </location>
</feature>
<proteinExistence type="predicted"/>
<dbReference type="SUPFAM" id="SSF52833">
    <property type="entry name" value="Thioredoxin-like"/>
    <property type="match status" value="1"/>
</dbReference>
<evidence type="ECO:0000259" key="1">
    <source>
        <dbReference type="PROSITE" id="PS51352"/>
    </source>
</evidence>
<dbReference type="InterPro" id="IPR036249">
    <property type="entry name" value="Thioredoxin-like_sf"/>
</dbReference>